<proteinExistence type="predicted"/>
<dbReference type="Proteomes" id="UP000007463">
    <property type="component" value="Chromosome"/>
</dbReference>
<dbReference type="eggNOG" id="ENOG502Z8RB">
    <property type="taxonomic scope" value="Bacteria"/>
</dbReference>
<dbReference type="HOGENOM" id="CLU_079006_0_0_10"/>
<accession>F2IH88</accession>
<dbReference type="EMBL" id="CP002542">
    <property type="protein sequence ID" value="AEA42643.1"/>
    <property type="molecule type" value="Genomic_DNA"/>
</dbReference>
<gene>
    <name evidence="1" type="ordered locus">Fluta_0639</name>
</gene>
<reference evidence="1 2" key="1">
    <citation type="journal article" date="2011" name="Stand. Genomic Sci.">
        <title>Complete genome sequence of the gliding freshwater bacterium Fluviicola taffensis type strain (RW262).</title>
        <authorList>
            <person name="Woyke T."/>
            <person name="Chertkov O."/>
            <person name="Lapidus A."/>
            <person name="Nolan M."/>
            <person name="Lucas S."/>
            <person name="Del Rio T.G."/>
            <person name="Tice H."/>
            <person name="Cheng J.F."/>
            <person name="Tapia R."/>
            <person name="Han C."/>
            <person name="Goodwin L."/>
            <person name="Pitluck S."/>
            <person name="Liolios K."/>
            <person name="Pagani I."/>
            <person name="Ivanova N."/>
            <person name="Huntemann M."/>
            <person name="Mavromatis K."/>
            <person name="Mikhailova N."/>
            <person name="Pati A."/>
            <person name="Chen A."/>
            <person name="Palaniappan K."/>
            <person name="Land M."/>
            <person name="Hauser L."/>
            <person name="Brambilla E.M."/>
            <person name="Rohde M."/>
            <person name="Mwirichia R."/>
            <person name="Sikorski J."/>
            <person name="Tindall B.J."/>
            <person name="Goker M."/>
            <person name="Bristow J."/>
            <person name="Eisen J.A."/>
            <person name="Markowitz V."/>
            <person name="Hugenholtz P."/>
            <person name="Klenk H.P."/>
            <person name="Kyrpides N.C."/>
        </authorList>
    </citation>
    <scope>NUCLEOTIDE SEQUENCE [LARGE SCALE GENOMIC DNA]</scope>
    <source>
        <strain evidence="2">DSM 16823 / RW262 / RW262</strain>
    </source>
</reference>
<reference evidence="2" key="2">
    <citation type="submission" date="2011-02" db="EMBL/GenBank/DDBJ databases">
        <title>The complete genome of Fluviicola taffensis DSM 16823.</title>
        <authorList>
            <consortium name="US DOE Joint Genome Institute (JGI-PGF)"/>
            <person name="Lucas S."/>
            <person name="Copeland A."/>
            <person name="Lapidus A."/>
            <person name="Bruce D."/>
            <person name="Goodwin L."/>
            <person name="Pitluck S."/>
            <person name="Kyrpides N."/>
            <person name="Mavromatis K."/>
            <person name="Ivanova N."/>
            <person name="Mikhailova N."/>
            <person name="Pagani I."/>
            <person name="Chertkov O."/>
            <person name="Detter J.C."/>
            <person name="Han C."/>
            <person name="Tapia R."/>
            <person name="Land M."/>
            <person name="Hauser L."/>
            <person name="Markowitz V."/>
            <person name="Cheng J.-F."/>
            <person name="Hugenholtz P."/>
            <person name="Woyke T."/>
            <person name="Wu D."/>
            <person name="Tindall B."/>
            <person name="Pomrenke H.G."/>
            <person name="Brambilla E."/>
            <person name="Klenk H.-P."/>
            <person name="Eisen J.A."/>
        </authorList>
    </citation>
    <scope>NUCLEOTIDE SEQUENCE [LARGE SCALE GENOMIC DNA]</scope>
    <source>
        <strain evidence="2">DSM 16823 / RW262 / RW262</strain>
    </source>
</reference>
<dbReference type="STRING" id="755732.Fluta_0639"/>
<name>F2IH88_FLUTR</name>
<dbReference type="AlphaFoldDB" id="F2IH88"/>
<keyword evidence="2" id="KW-1185">Reference proteome</keyword>
<sequence precursor="true">MKWFLLLLICSSTAHFYAQDKIEIWKPNKKGSFYIYWGWNRSAYTKSDIHFQGKSYDFTLNNVIANDRQSLFRANLYFNPKTITIPQYNLRLGYYFKDKYEISFGADHMKYVMKNFQTVTMNGTIANSGTPYDGVYTNQQQYLDTSFLLFEHTDGLNYLNLEVRRSEALINVKHFNLSASYGAGLGLLVPRTNTTLLGNARHDKFNVAGYGLGLVGAVKINLFKYFFIQGEAKYGFIHMPDVRTTNQIDDKASQHFFFMQYNVVFGAQLQLTNRVKKTK</sequence>
<organism evidence="1 2">
    <name type="scientific">Fluviicola taffensis (strain DSM 16823 / NCIMB 13979 / RW262)</name>
    <dbReference type="NCBI Taxonomy" id="755732"/>
    <lineage>
        <taxon>Bacteria</taxon>
        <taxon>Pseudomonadati</taxon>
        <taxon>Bacteroidota</taxon>
        <taxon>Flavobacteriia</taxon>
        <taxon>Flavobacteriales</taxon>
        <taxon>Crocinitomicaceae</taxon>
        <taxon>Fluviicola</taxon>
    </lineage>
</organism>
<evidence type="ECO:0000313" key="2">
    <source>
        <dbReference type="Proteomes" id="UP000007463"/>
    </source>
</evidence>
<dbReference type="RefSeq" id="WP_013685415.1">
    <property type="nucleotide sequence ID" value="NC_015321.1"/>
</dbReference>
<dbReference type="KEGG" id="fte:Fluta_0639"/>
<evidence type="ECO:0000313" key="1">
    <source>
        <dbReference type="EMBL" id="AEA42643.1"/>
    </source>
</evidence>
<protein>
    <submittedName>
        <fullName evidence="1">Uncharacterized protein</fullName>
    </submittedName>
</protein>